<protein>
    <submittedName>
        <fullName evidence="2">Uncharacterized protein</fullName>
    </submittedName>
</protein>
<dbReference type="EMBL" id="JAULSV010000003">
    <property type="protein sequence ID" value="KAK0648080.1"/>
    <property type="molecule type" value="Genomic_DNA"/>
</dbReference>
<dbReference type="InterPro" id="IPR054550">
    <property type="entry name" value="Mala_s_1-like"/>
</dbReference>
<accession>A0AA40CR36</accession>
<gene>
    <name evidence="2" type="ORF">B0T16DRAFT_326627</name>
</gene>
<dbReference type="Pfam" id="PF22701">
    <property type="entry name" value="Mala_s_1-like"/>
    <property type="match status" value="1"/>
</dbReference>
<dbReference type="CDD" id="cd12811">
    <property type="entry name" value="MALA"/>
    <property type="match status" value="1"/>
</dbReference>
<sequence length="351" mass="38370">MKALLFPLLLTTTLALSPRPKPPSDKCPPFSGDFIINYFQLYPENADWDPARCLLWIGCVWNATVATYSPYTHKTTVYEFPGTSHTGSVHIGGVAWDPYSPNLVTILTDSARPWDTAGADVSGEHKLIKWDAVRGKAVWEVDLTRTTGEKYGGFQDVETDRRGNTYVVGTWPGTVLRVDKTGKKVKEWYVPKPLPPTTERGIGGLAVVKGTEVLLASGPDGGLLRFDMTKELGRPVEIKIKNGRKYPLTDAAYLPDRYGGKVILVALGPDGIMVVKSDDGWKGAEYLGTVANRPVSGLEGGFVTAATQVGDAIYIVNGYWDIPWVPGTVAGNRTLFPWLDITADVDRLVWG</sequence>
<keyword evidence="1" id="KW-0732">Signal</keyword>
<dbReference type="SUPFAM" id="SSF101898">
    <property type="entry name" value="NHL repeat"/>
    <property type="match status" value="1"/>
</dbReference>
<evidence type="ECO:0000313" key="2">
    <source>
        <dbReference type="EMBL" id="KAK0648080.1"/>
    </source>
</evidence>
<keyword evidence="3" id="KW-1185">Reference proteome</keyword>
<comment type="caution">
    <text evidence="2">The sequence shown here is derived from an EMBL/GenBank/DDBJ whole genome shotgun (WGS) entry which is preliminary data.</text>
</comment>
<feature type="signal peptide" evidence="1">
    <location>
        <begin position="1"/>
        <end position="15"/>
    </location>
</feature>
<evidence type="ECO:0000256" key="1">
    <source>
        <dbReference type="SAM" id="SignalP"/>
    </source>
</evidence>
<feature type="chain" id="PRO_5041393206" evidence="1">
    <location>
        <begin position="16"/>
        <end position="351"/>
    </location>
</feature>
<reference evidence="2" key="1">
    <citation type="submission" date="2023-06" db="EMBL/GenBank/DDBJ databases">
        <title>Genome-scale phylogeny and comparative genomics of the fungal order Sordariales.</title>
        <authorList>
            <consortium name="Lawrence Berkeley National Laboratory"/>
            <person name="Hensen N."/>
            <person name="Bonometti L."/>
            <person name="Westerberg I."/>
            <person name="Brannstrom I.O."/>
            <person name="Guillou S."/>
            <person name="Cros-Aarteil S."/>
            <person name="Calhoun S."/>
            <person name="Haridas S."/>
            <person name="Kuo A."/>
            <person name="Mondo S."/>
            <person name="Pangilinan J."/>
            <person name="Riley R."/>
            <person name="Labutti K."/>
            <person name="Andreopoulos B."/>
            <person name="Lipzen A."/>
            <person name="Chen C."/>
            <person name="Yanf M."/>
            <person name="Daum C."/>
            <person name="Ng V."/>
            <person name="Clum A."/>
            <person name="Steindorff A."/>
            <person name="Ohm R."/>
            <person name="Martin F."/>
            <person name="Silar P."/>
            <person name="Natvig D."/>
            <person name="Lalanne C."/>
            <person name="Gautier V."/>
            <person name="Ament-Velasquez S.L."/>
            <person name="Kruys A."/>
            <person name="Hutchinson M.I."/>
            <person name="Powell A.J."/>
            <person name="Barry K."/>
            <person name="Miller A.N."/>
            <person name="Grigoriev I.V."/>
            <person name="Debuchy R."/>
            <person name="Gladieux P."/>
            <person name="Thoren M.H."/>
            <person name="Johannesson H."/>
        </authorList>
    </citation>
    <scope>NUCLEOTIDE SEQUENCE</scope>
    <source>
        <strain evidence="2">SMH2532-1</strain>
    </source>
</reference>
<organism evidence="2 3">
    <name type="scientific">Cercophora newfieldiana</name>
    <dbReference type="NCBI Taxonomy" id="92897"/>
    <lineage>
        <taxon>Eukaryota</taxon>
        <taxon>Fungi</taxon>
        <taxon>Dikarya</taxon>
        <taxon>Ascomycota</taxon>
        <taxon>Pezizomycotina</taxon>
        <taxon>Sordariomycetes</taxon>
        <taxon>Sordariomycetidae</taxon>
        <taxon>Sordariales</taxon>
        <taxon>Lasiosphaeriaceae</taxon>
        <taxon>Cercophora</taxon>
    </lineage>
</organism>
<dbReference type="Proteomes" id="UP001174936">
    <property type="component" value="Unassembled WGS sequence"/>
</dbReference>
<proteinExistence type="predicted"/>
<evidence type="ECO:0000313" key="3">
    <source>
        <dbReference type="Proteomes" id="UP001174936"/>
    </source>
</evidence>
<dbReference type="AlphaFoldDB" id="A0AA40CR36"/>
<name>A0AA40CR36_9PEZI</name>